<gene>
    <name evidence="2" type="ORF">GE061_002903</name>
</gene>
<dbReference type="PANTHER" id="PTHR15337:SF11">
    <property type="entry name" value="THIOREDOXIN DOMAIN-CONTAINING PROTEIN"/>
    <property type="match status" value="1"/>
</dbReference>
<comment type="caution">
    <text evidence="2">The sequence shown here is derived from an EMBL/GenBank/DDBJ whole genome shotgun (WGS) entry which is preliminary data.</text>
</comment>
<dbReference type="SUPFAM" id="SSF52833">
    <property type="entry name" value="Thioredoxin-like"/>
    <property type="match status" value="1"/>
</dbReference>
<name>A0A6A4JHZ8_APOLU</name>
<dbReference type="InterPro" id="IPR051099">
    <property type="entry name" value="AGR/TXD"/>
</dbReference>
<proteinExistence type="predicted"/>
<accession>A0A6A4JHZ8</accession>
<evidence type="ECO:0000256" key="1">
    <source>
        <dbReference type="ARBA" id="ARBA00022729"/>
    </source>
</evidence>
<protein>
    <recommendedName>
        <fullName evidence="4">Thioredoxin-like fold domain-containing protein</fullName>
    </recommendedName>
</protein>
<dbReference type="Proteomes" id="UP000466442">
    <property type="component" value="Unassembled WGS sequence"/>
</dbReference>
<evidence type="ECO:0000313" key="3">
    <source>
        <dbReference type="Proteomes" id="UP000466442"/>
    </source>
</evidence>
<keyword evidence="3" id="KW-1185">Reference proteome</keyword>
<evidence type="ECO:0008006" key="4">
    <source>
        <dbReference type="Google" id="ProtNLM"/>
    </source>
</evidence>
<organism evidence="2 3">
    <name type="scientific">Apolygus lucorum</name>
    <name type="common">Small green plant bug</name>
    <name type="synonym">Lygocoris lucorum</name>
    <dbReference type="NCBI Taxonomy" id="248454"/>
    <lineage>
        <taxon>Eukaryota</taxon>
        <taxon>Metazoa</taxon>
        <taxon>Ecdysozoa</taxon>
        <taxon>Arthropoda</taxon>
        <taxon>Hexapoda</taxon>
        <taxon>Insecta</taxon>
        <taxon>Pterygota</taxon>
        <taxon>Neoptera</taxon>
        <taxon>Paraneoptera</taxon>
        <taxon>Hemiptera</taxon>
        <taxon>Heteroptera</taxon>
        <taxon>Panheteroptera</taxon>
        <taxon>Cimicomorpha</taxon>
        <taxon>Miridae</taxon>
        <taxon>Mirini</taxon>
        <taxon>Apolygus</taxon>
    </lineage>
</organism>
<evidence type="ECO:0000313" key="2">
    <source>
        <dbReference type="EMBL" id="KAF6202507.1"/>
    </source>
</evidence>
<dbReference type="InterPro" id="IPR036249">
    <property type="entry name" value="Thioredoxin-like_sf"/>
</dbReference>
<dbReference type="Gene3D" id="3.40.30.10">
    <property type="entry name" value="Glutaredoxin"/>
    <property type="match status" value="1"/>
</dbReference>
<dbReference type="PANTHER" id="PTHR15337">
    <property type="entry name" value="ANTERIOR GRADIENT PROTEIN-RELATED"/>
    <property type="match status" value="1"/>
</dbReference>
<dbReference type="OrthoDB" id="262308at2759"/>
<dbReference type="AlphaFoldDB" id="A0A6A4JHZ8"/>
<sequence length="174" mass="19759">MGTSKINWVDNLLVGLAEAEAVEKIALLFVHRSDCAICFDILDELNKSEDVCQESSRFVMIKITEDVLPPEYDIDGKYTPKILFLDPNGVILERYWNTKLNFTEAKFYYCSADQLLVQMKNAYIEQMSPRRHKCSPSACSASWRRSLTPAACAFALMAVVPAMMLLFFPNELVT</sequence>
<keyword evidence="1" id="KW-0732">Signal</keyword>
<dbReference type="EMBL" id="WIXP02000011">
    <property type="protein sequence ID" value="KAF6202507.1"/>
    <property type="molecule type" value="Genomic_DNA"/>
</dbReference>
<reference evidence="2" key="1">
    <citation type="journal article" date="2021" name="Mol. Ecol. Resour.">
        <title>Apolygus lucorum genome provides insights into omnivorousness and mesophyll feeding.</title>
        <authorList>
            <person name="Liu Y."/>
            <person name="Liu H."/>
            <person name="Wang H."/>
            <person name="Huang T."/>
            <person name="Liu B."/>
            <person name="Yang B."/>
            <person name="Yin L."/>
            <person name="Li B."/>
            <person name="Zhang Y."/>
            <person name="Zhang S."/>
            <person name="Jiang F."/>
            <person name="Zhang X."/>
            <person name="Ren Y."/>
            <person name="Wang B."/>
            <person name="Wang S."/>
            <person name="Lu Y."/>
            <person name="Wu K."/>
            <person name="Fan W."/>
            <person name="Wang G."/>
        </authorList>
    </citation>
    <scope>NUCLEOTIDE SEQUENCE</scope>
    <source>
        <strain evidence="2">12Hb</strain>
    </source>
</reference>